<dbReference type="InterPro" id="IPR003347">
    <property type="entry name" value="JmjC_dom"/>
</dbReference>
<dbReference type="EMBL" id="BMVG01000002">
    <property type="protein sequence ID" value="GHE00236.1"/>
    <property type="molecule type" value="Genomic_DNA"/>
</dbReference>
<evidence type="ECO:0000259" key="4">
    <source>
        <dbReference type="PROSITE" id="PS51184"/>
    </source>
</evidence>
<dbReference type="Proteomes" id="UP000655443">
    <property type="component" value="Unassembled WGS sequence"/>
</dbReference>
<evidence type="ECO:0000313" key="5">
    <source>
        <dbReference type="EMBL" id="GHE00236.1"/>
    </source>
</evidence>
<dbReference type="Gene3D" id="2.60.120.650">
    <property type="entry name" value="Cupin"/>
    <property type="match status" value="1"/>
</dbReference>
<dbReference type="AlphaFoldDB" id="A0A918YDI3"/>
<protein>
    <recommendedName>
        <fullName evidence="4">JmjC domain-containing protein</fullName>
    </recommendedName>
</protein>
<dbReference type="SUPFAM" id="SSF51197">
    <property type="entry name" value="Clavaminate synthase-like"/>
    <property type="match status" value="1"/>
</dbReference>
<dbReference type="PROSITE" id="PS51184">
    <property type="entry name" value="JMJC"/>
    <property type="match status" value="1"/>
</dbReference>
<dbReference type="SMART" id="SM00558">
    <property type="entry name" value="JmjC"/>
    <property type="match status" value="1"/>
</dbReference>
<dbReference type="InterPro" id="IPR039994">
    <property type="entry name" value="NO66-like"/>
</dbReference>
<sequence>MTAFSKVVERLGGDFLTGAFGRTYRIWRGVAGASSVLTWGDLNTVIGRGRLEPPRLRLHRDGELIPWQSYASAVTTRRNVVWQRVQPSRLHGQLQDGASLVLDAVDELHQPAERLAHALEEVFRARVQINAYASWTATEGFGTHWDDHDVIVIQLEGAKRWRLYGPTRINPLHRDAEAPEPPAAEPVEETVLRTGDMLYLPRGWWHAVAATEGRSLHLTCGLQTTTGADLLGWLSDRLRTSETVRAHLPVFAPPQEQAAYLELLRKEVTDALHDDMIGDFLTARDGIEPGRPMPSLPFLDAVPAQDDLRVRLTTARARLAADDQGRVVLLAGGEEWTFAAPVRAVLSPLLGGCSTPLGHLAEASGLAVGQVAGLVTELVNANVAAVSEP</sequence>
<evidence type="ECO:0000256" key="1">
    <source>
        <dbReference type="ARBA" id="ARBA00001954"/>
    </source>
</evidence>
<evidence type="ECO:0000313" key="6">
    <source>
        <dbReference type="Proteomes" id="UP000655443"/>
    </source>
</evidence>
<reference evidence="5" key="2">
    <citation type="submission" date="2020-09" db="EMBL/GenBank/DDBJ databases">
        <authorList>
            <person name="Sun Q."/>
            <person name="Ohkuma M."/>
        </authorList>
    </citation>
    <scope>NUCLEOTIDE SEQUENCE</scope>
    <source>
        <strain evidence="5">JCM 4714</strain>
    </source>
</reference>
<comment type="caution">
    <text evidence="5">The sequence shown here is derived from an EMBL/GenBank/DDBJ whole genome shotgun (WGS) entry which is preliminary data.</text>
</comment>
<name>A0A918YDI3_9ACTN</name>
<keyword evidence="2" id="KW-0479">Metal-binding</keyword>
<dbReference type="PANTHER" id="PTHR13096:SF8">
    <property type="entry name" value="RIBOSOMAL OXYGENASE 1"/>
    <property type="match status" value="1"/>
</dbReference>
<dbReference type="GO" id="GO:0046872">
    <property type="term" value="F:metal ion binding"/>
    <property type="evidence" value="ECO:0007669"/>
    <property type="project" value="UniProtKB-KW"/>
</dbReference>
<gene>
    <name evidence="5" type="ORF">GCM10010339_14600</name>
</gene>
<comment type="cofactor">
    <cofactor evidence="1">
        <name>Fe(2+)</name>
        <dbReference type="ChEBI" id="CHEBI:29033"/>
    </cofactor>
</comment>
<dbReference type="RefSeq" id="WP_189949639.1">
    <property type="nucleotide sequence ID" value="NZ_BMVG01000002.1"/>
</dbReference>
<dbReference type="PANTHER" id="PTHR13096">
    <property type="entry name" value="MINA53 MYC INDUCED NUCLEAR ANTIGEN"/>
    <property type="match status" value="1"/>
</dbReference>
<dbReference type="Pfam" id="PF08007">
    <property type="entry name" value="JmjC_2"/>
    <property type="match status" value="1"/>
</dbReference>
<accession>A0A918YDI3</accession>
<organism evidence="5 6">
    <name type="scientific">Streptomyces alanosinicus</name>
    <dbReference type="NCBI Taxonomy" id="68171"/>
    <lineage>
        <taxon>Bacteria</taxon>
        <taxon>Bacillati</taxon>
        <taxon>Actinomycetota</taxon>
        <taxon>Actinomycetes</taxon>
        <taxon>Kitasatosporales</taxon>
        <taxon>Streptomycetaceae</taxon>
        <taxon>Streptomyces</taxon>
    </lineage>
</organism>
<keyword evidence="6" id="KW-1185">Reference proteome</keyword>
<keyword evidence="3" id="KW-0408">Iron</keyword>
<proteinExistence type="predicted"/>
<feature type="domain" description="JmjC" evidence="4">
    <location>
        <begin position="83"/>
        <end position="239"/>
    </location>
</feature>
<evidence type="ECO:0000256" key="2">
    <source>
        <dbReference type="ARBA" id="ARBA00022723"/>
    </source>
</evidence>
<evidence type="ECO:0000256" key="3">
    <source>
        <dbReference type="ARBA" id="ARBA00023004"/>
    </source>
</evidence>
<reference evidence="5" key="1">
    <citation type="journal article" date="2014" name="Int. J. Syst. Evol. Microbiol.">
        <title>Complete genome sequence of Corynebacterium casei LMG S-19264T (=DSM 44701T), isolated from a smear-ripened cheese.</title>
        <authorList>
            <consortium name="US DOE Joint Genome Institute (JGI-PGF)"/>
            <person name="Walter F."/>
            <person name="Albersmeier A."/>
            <person name="Kalinowski J."/>
            <person name="Ruckert C."/>
        </authorList>
    </citation>
    <scope>NUCLEOTIDE SEQUENCE</scope>
    <source>
        <strain evidence="5">JCM 4714</strain>
    </source>
</reference>